<keyword evidence="1" id="KW-0675">Receptor</keyword>
<keyword evidence="2" id="KW-1185">Reference proteome</keyword>
<proteinExistence type="predicted"/>
<accession>K0K8J7</accession>
<dbReference type="InterPro" id="IPR032675">
    <property type="entry name" value="LRR_dom_sf"/>
</dbReference>
<evidence type="ECO:0000313" key="1">
    <source>
        <dbReference type="EMBL" id="CCH41165.1"/>
    </source>
</evidence>
<evidence type="ECO:0000313" key="2">
    <source>
        <dbReference type="Proteomes" id="UP000009328"/>
    </source>
</evidence>
<gene>
    <name evidence="1" type="ORF">BN7_702</name>
</gene>
<dbReference type="Proteomes" id="UP000009328">
    <property type="component" value="Unassembled WGS sequence"/>
</dbReference>
<dbReference type="SUPFAM" id="SSF52058">
    <property type="entry name" value="L domain-like"/>
    <property type="match status" value="1"/>
</dbReference>
<dbReference type="AlphaFoldDB" id="K0K8J7"/>
<reference evidence="1 2" key="1">
    <citation type="journal article" date="2012" name="Eukaryot. Cell">
        <title>Draft genome sequence of Wickerhamomyces ciferrii NRRL Y-1031 F-60-10.</title>
        <authorList>
            <person name="Schneider J."/>
            <person name="Andrea H."/>
            <person name="Blom J."/>
            <person name="Jaenicke S."/>
            <person name="Ruckert C."/>
            <person name="Schorsch C."/>
            <person name="Szczepanowski R."/>
            <person name="Farwick M."/>
            <person name="Goesmann A."/>
            <person name="Puhler A."/>
            <person name="Schaffer S."/>
            <person name="Tauch A."/>
            <person name="Kohler T."/>
            <person name="Brinkrolf K."/>
        </authorList>
    </citation>
    <scope>NUCLEOTIDE SEQUENCE [LARGE SCALE GENOMIC DNA]</scope>
    <source>
        <strain evidence="2">ATCC 14091 / BCRC 22168 / CBS 111 / JCM 3599 / NBRC 0793 / NRRL Y-1031 F-60-10</strain>
    </source>
</reference>
<dbReference type="EMBL" id="CAIF01000012">
    <property type="protein sequence ID" value="CCH41165.1"/>
    <property type="molecule type" value="Genomic_DNA"/>
</dbReference>
<sequence length="619" mass="71766">MKSFEFPPEIQILVLQHSSPSDLLNILQHIPELKPLITSDIFRIVSNDLPKVKLKYGLPDDFYLDYKCNIDENVDYDTYYKLIRDYYERERNNKILDPSLIRSFKGAILIELYEQKAYSLTKFDDHLLQHDPIEVVWHTSTKINKFRFFNDLFQSSANITRLNKLQILIETENELNNESDIEQFELLNLPHRIPPNKLHIPFVKSLHFGLDEVRGIRGLKSYSITDIQTIMPNLESINLVFDDESHEEYHWYLKKKGYISTTILGFLEDLGESSWNEKSILDEFFQSSIGAPLDFLKAFQLKYFHNKKFKLFDNSQVSNLEKLIIDSSTIQSIKNLNLPNLKQLSIKKSAIYEISNLNFNSLLDLSIKLSAPHSSLENKQYLGNIHPIIHNIKSSSLKKFNLVTSFKIKKISELDFPSLERMSIKSTNNSNKYFDITNSPFPQLENITIEKIPLENLYYSLFQNNSNLKTINISSCPTFNIKEMGSQNSLNSLTLRNMKSIQGLNGISLPMLTNLDIQTVGKIHLSIEDCSFKNLKTMIIDTYLFFPTYDATLSFLNNDIPQLRKLFISGYELTNHFSAEPYPFLEELTIDRTKSIAISLSNTLETLNISESDSKMRFI</sequence>
<name>K0K8J7_WICCF</name>
<dbReference type="Gene3D" id="3.80.10.10">
    <property type="entry name" value="Ribonuclease Inhibitor"/>
    <property type="match status" value="1"/>
</dbReference>
<protein>
    <submittedName>
        <fullName evidence="1">Leucine-rich repeat-containing G-protein coupled receptor 6</fullName>
    </submittedName>
</protein>
<dbReference type="HOGENOM" id="CLU_410609_0_0_1"/>
<comment type="caution">
    <text evidence="1">The sequence shown here is derived from an EMBL/GenBank/DDBJ whole genome shotgun (WGS) entry which is preliminary data.</text>
</comment>
<dbReference type="InParanoid" id="K0K8J7"/>
<organism evidence="1 2">
    <name type="scientific">Wickerhamomyces ciferrii (strain ATCC 14091 / BCRC 22168 / CBS 111 / JCM 3599 / NBRC 0793 / NRRL Y-1031 F-60-10)</name>
    <name type="common">Yeast</name>
    <name type="synonym">Pichia ciferrii</name>
    <dbReference type="NCBI Taxonomy" id="1206466"/>
    <lineage>
        <taxon>Eukaryota</taxon>
        <taxon>Fungi</taxon>
        <taxon>Dikarya</taxon>
        <taxon>Ascomycota</taxon>
        <taxon>Saccharomycotina</taxon>
        <taxon>Saccharomycetes</taxon>
        <taxon>Phaffomycetales</taxon>
        <taxon>Wickerhamomycetaceae</taxon>
        <taxon>Wickerhamomyces</taxon>
    </lineage>
</organism>